<dbReference type="Pfam" id="PF17919">
    <property type="entry name" value="RT_RNaseH_2"/>
    <property type="match status" value="1"/>
</dbReference>
<dbReference type="AlphaFoldDB" id="A0A834SX11"/>
<dbReference type="OrthoDB" id="1432677at2759"/>
<sequence length="713" mass="80566">MVSTRMEGRVDNVETEMAAMKVEMATMKVDITGIKELMQVMTATLARIEGKKGPEPELEGSQSVEYENGGDREYGKYRRLELPIFNGEDPIGWLFRVERYFIVNAVPGEEKLDDVAVCMEGKALNWLQCTVGDYRERFELLSAPLKDATKEILIGFYQNGLKEEVRAELRMTQAQNLIDIMDMSQKVEERNEVVNKLREEQMKKALRPIQLPKWSVAPTKPNFTKFTSLSNSTLLNANASASAATKSSDVKGNTEQRTGSMSTSSSKKNYRRLTDEEIKRKRELGECFMCDDKWSPSHKCKNKRLSVIVLSELDEDTEDEEEFCFEADEVKDDRTVGTLMSISLNSVVGITNEKTMKLMGKVRGKEVLIMIYSGATHNFISEELVKKMGLDMENTKSYRVTLGDGYTVQQQGCCKGLEIEMQGLRIRENFYLFKLGDVDMILGVEWLESLGEVRVNWKQLTMKFKTKQGLVCLVRDPALAKSLVSMKNLMRSARKGGQGFLLELNEIAMQAETDPAIDERIQKLIDDNAEMGKTTEGLPPHRSRDHAIIIKEGEQPPNMRPYRYLHSQKAEIEKLVKEMLTAGGERAQAAFEELKKAMTTVPVLAMPDFSQPFELETDASGTGIGAVLMQNRRPIAYYSHIRNQNGSKGLEISARTKNHGSELTELGLKVNGLKAFLVWQYEDLEDWDTEVQRDDKLTQIKQQIITGTAAPPG</sequence>
<dbReference type="InterPro" id="IPR021109">
    <property type="entry name" value="Peptidase_aspartic_dom_sf"/>
</dbReference>
<dbReference type="Gene3D" id="2.40.70.10">
    <property type="entry name" value="Acid Proteases"/>
    <property type="match status" value="1"/>
</dbReference>
<evidence type="ECO:0000313" key="4">
    <source>
        <dbReference type="Proteomes" id="UP000634136"/>
    </source>
</evidence>
<dbReference type="Proteomes" id="UP000634136">
    <property type="component" value="Unassembled WGS sequence"/>
</dbReference>
<comment type="caution">
    <text evidence="3">The sequence shown here is derived from an EMBL/GenBank/DDBJ whole genome shotgun (WGS) entry which is preliminary data.</text>
</comment>
<dbReference type="Pfam" id="PF08284">
    <property type="entry name" value="RVP_2"/>
    <property type="match status" value="1"/>
</dbReference>
<proteinExistence type="predicted"/>
<dbReference type="InterPro" id="IPR032567">
    <property type="entry name" value="RTL1-rel"/>
</dbReference>
<keyword evidence="4" id="KW-1185">Reference proteome</keyword>
<evidence type="ECO:0000256" key="1">
    <source>
        <dbReference type="SAM" id="MobiDB-lite"/>
    </source>
</evidence>
<dbReference type="CDD" id="cd00303">
    <property type="entry name" value="retropepsin_like"/>
    <property type="match status" value="1"/>
</dbReference>
<protein>
    <submittedName>
        <fullName evidence="3">Retrotransposable element Tf2</fullName>
    </submittedName>
</protein>
<name>A0A834SX11_9FABA</name>
<evidence type="ECO:0000313" key="3">
    <source>
        <dbReference type="EMBL" id="KAF7810390.1"/>
    </source>
</evidence>
<dbReference type="EMBL" id="JAAIUW010000011">
    <property type="protein sequence ID" value="KAF7810390.1"/>
    <property type="molecule type" value="Genomic_DNA"/>
</dbReference>
<dbReference type="InterPro" id="IPR043502">
    <property type="entry name" value="DNA/RNA_pol_sf"/>
</dbReference>
<evidence type="ECO:0000259" key="2">
    <source>
        <dbReference type="Pfam" id="PF17919"/>
    </source>
</evidence>
<reference evidence="3" key="1">
    <citation type="submission" date="2020-09" db="EMBL/GenBank/DDBJ databases">
        <title>Genome-Enabled Discovery of Anthraquinone Biosynthesis in Senna tora.</title>
        <authorList>
            <person name="Kang S.-H."/>
            <person name="Pandey R.P."/>
            <person name="Lee C.-M."/>
            <person name="Sim J.-S."/>
            <person name="Jeong J.-T."/>
            <person name="Choi B.-S."/>
            <person name="Jung M."/>
            <person name="Ginzburg D."/>
            <person name="Zhao K."/>
            <person name="Won S.Y."/>
            <person name="Oh T.-J."/>
            <person name="Yu Y."/>
            <person name="Kim N.-H."/>
            <person name="Lee O.R."/>
            <person name="Lee T.-H."/>
            <person name="Bashyal P."/>
            <person name="Kim T.-S."/>
            <person name="Lee W.-H."/>
            <person name="Kawkins C."/>
            <person name="Kim C.-K."/>
            <person name="Kim J.S."/>
            <person name="Ahn B.O."/>
            <person name="Rhee S.Y."/>
            <person name="Sohng J.K."/>
        </authorList>
    </citation>
    <scope>NUCLEOTIDE SEQUENCE</scope>
    <source>
        <tissue evidence="3">Leaf</tissue>
    </source>
</reference>
<organism evidence="3 4">
    <name type="scientific">Senna tora</name>
    <dbReference type="NCBI Taxonomy" id="362788"/>
    <lineage>
        <taxon>Eukaryota</taxon>
        <taxon>Viridiplantae</taxon>
        <taxon>Streptophyta</taxon>
        <taxon>Embryophyta</taxon>
        <taxon>Tracheophyta</taxon>
        <taxon>Spermatophyta</taxon>
        <taxon>Magnoliopsida</taxon>
        <taxon>eudicotyledons</taxon>
        <taxon>Gunneridae</taxon>
        <taxon>Pentapetalae</taxon>
        <taxon>rosids</taxon>
        <taxon>fabids</taxon>
        <taxon>Fabales</taxon>
        <taxon>Fabaceae</taxon>
        <taxon>Caesalpinioideae</taxon>
        <taxon>Cassia clade</taxon>
        <taxon>Senna</taxon>
    </lineage>
</organism>
<dbReference type="SUPFAM" id="SSF50630">
    <property type="entry name" value="Acid proteases"/>
    <property type="match status" value="1"/>
</dbReference>
<accession>A0A834SX11</accession>
<dbReference type="PANTHER" id="PTHR15503">
    <property type="entry name" value="LDOC1 RELATED"/>
    <property type="match status" value="1"/>
</dbReference>
<feature type="domain" description="Reverse transcriptase/retrotransposon-derived protein RNase H-like" evidence="2">
    <location>
        <begin position="585"/>
        <end position="641"/>
    </location>
</feature>
<gene>
    <name evidence="3" type="ORF">G2W53_037133</name>
</gene>
<dbReference type="PANTHER" id="PTHR15503:SF22">
    <property type="entry name" value="TRANSPOSON TY3-I GAG POLYPROTEIN"/>
    <property type="match status" value="1"/>
</dbReference>
<dbReference type="InterPro" id="IPR041577">
    <property type="entry name" value="RT_RNaseH_2"/>
</dbReference>
<feature type="compositionally biased region" description="Polar residues" evidence="1">
    <location>
        <begin position="255"/>
        <end position="267"/>
    </location>
</feature>
<dbReference type="SUPFAM" id="SSF56672">
    <property type="entry name" value="DNA/RNA polymerases"/>
    <property type="match status" value="1"/>
</dbReference>
<feature type="region of interest" description="Disordered" evidence="1">
    <location>
        <begin position="241"/>
        <end position="272"/>
    </location>
</feature>